<dbReference type="InterPro" id="IPR014347">
    <property type="entry name" value="Tautomerase/MIF_sf"/>
</dbReference>
<dbReference type="InParanoid" id="A0A7M7T4Q3"/>
<dbReference type="GO" id="GO:0050178">
    <property type="term" value="F:phenylpyruvate tautomerase activity"/>
    <property type="evidence" value="ECO:0007669"/>
    <property type="project" value="UniProtKB-EC"/>
</dbReference>
<accession>A0A7M7T4Q3</accession>
<keyword evidence="4" id="KW-0964">Secreted</keyword>
<evidence type="ECO:0000313" key="14">
    <source>
        <dbReference type="Proteomes" id="UP000007110"/>
    </source>
</evidence>
<dbReference type="PANTHER" id="PTHR11954:SF6">
    <property type="entry name" value="MACROPHAGE MIGRATION INHIBITORY FACTOR"/>
    <property type="match status" value="1"/>
</dbReference>
<comment type="catalytic activity">
    <reaction evidence="7">
        <text>L-dopachrome = 5,6-dihydroxyindole-2-carboxylate</text>
        <dbReference type="Rhea" id="RHEA:13041"/>
        <dbReference type="ChEBI" id="CHEBI:16875"/>
        <dbReference type="ChEBI" id="CHEBI:57509"/>
        <dbReference type="EC" id="5.3.3.12"/>
    </reaction>
</comment>
<dbReference type="Proteomes" id="UP000007110">
    <property type="component" value="Unassembled WGS sequence"/>
</dbReference>
<evidence type="ECO:0000256" key="11">
    <source>
        <dbReference type="ARBA" id="ARBA00041912"/>
    </source>
</evidence>
<evidence type="ECO:0000256" key="2">
    <source>
        <dbReference type="ARBA" id="ARBA00005851"/>
    </source>
</evidence>
<evidence type="ECO:0000256" key="7">
    <source>
        <dbReference type="ARBA" id="ARBA00036823"/>
    </source>
</evidence>
<evidence type="ECO:0000256" key="4">
    <source>
        <dbReference type="ARBA" id="ARBA00022525"/>
    </source>
</evidence>
<comment type="similarity">
    <text evidence="2">Belongs to the MIF family.</text>
</comment>
<protein>
    <recommendedName>
        <fullName evidence="12">L-dopachrome isomerase</fullName>
        <ecNumber evidence="9">5.3.2.1</ecNumber>
        <ecNumber evidence="8">5.3.3.12</ecNumber>
    </recommendedName>
    <alternativeName>
        <fullName evidence="10">L-dopachrome tautomerase</fullName>
    </alternativeName>
    <alternativeName>
        <fullName evidence="11">Phenylpyruvate tautomerase</fullName>
    </alternativeName>
</protein>
<evidence type="ECO:0000313" key="13">
    <source>
        <dbReference type="EnsemblMetazoa" id="XP_030853690"/>
    </source>
</evidence>
<dbReference type="InterPro" id="IPR001398">
    <property type="entry name" value="Macrophage_inhib_fac"/>
</dbReference>
<dbReference type="PANTHER" id="PTHR11954">
    <property type="entry name" value="D-DOPACHROME DECARBOXYLASE"/>
    <property type="match status" value="1"/>
</dbReference>
<dbReference type="KEGG" id="spu:115929235"/>
<evidence type="ECO:0000256" key="3">
    <source>
        <dbReference type="ARBA" id="ARBA00022514"/>
    </source>
</evidence>
<dbReference type="AlphaFoldDB" id="A0A7M7T4Q3"/>
<evidence type="ECO:0000256" key="8">
    <source>
        <dbReference type="ARBA" id="ARBA00038932"/>
    </source>
</evidence>
<dbReference type="GO" id="GO:0005125">
    <property type="term" value="F:cytokine activity"/>
    <property type="evidence" value="ECO:0007669"/>
    <property type="project" value="UniProtKB-KW"/>
</dbReference>
<dbReference type="EnsemblMetazoa" id="XM_030997830">
    <property type="protein sequence ID" value="XP_030853690"/>
    <property type="gene ID" value="LOC115929235"/>
</dbReference>
<evidence type="ECO:0000256" key="10">
    <source>
        <dbReference type="ARBA" id="ARBA00041631"/>
    </source>
</evidence>
<evidence type="ECO:0000256" key="5">
    <source>
        <dbReference type="ARBA" id="ARBA00023235"/>
    </source>
</evidence>
<reference evidence="13" key="2">
    <citation type="submission" date="2021-01" db="UniProtKB">
        <authorList>
            <consortium name="EnsemblMetazoa"/>
        </authorList>
    </citation>
    <scope>IDENTIFICATION</scope>
</reference>
<keyword evidence="5" id="KW-0413">Isomerase</keyword>
<comment type="subcellular location">
    <subcellularLocation>
        <location evidence="1">Secreted</location>
    </subcellularLocation>
</comment>
<dbReference type="GeneID" id="115929235"/>
<organism evidence="13 14">
    <name type="scientific">Strongylocentrotus purpuratus</name>
    <name type="common">Purple sea urchin</name>
    <dbReference type="NCBI Taxonomy" id="7668"/>
    <lineage>
        <taxon>Eukaryota</taxon>
        <taxon>Metazoa</taxon>
        <taxon>Echinodermata</taxon>
        <taxon>Eleutherozoa</taxon>
        <taxon>Echinozoa</taxon>
        <taxon>Echinoidea</taxon>
        <taxon>Euechinoidea</taxon>
        <taxon>Echinacea</taxon>
        <taxon>Camarodonta</taxon>
        <taxon>Echinidea</taxon>
        <taxon>Strongylocentrotidae</taxon>
        <taxon>Strongylocentrotus</taxon>
    </lineage>
</organism>
<evidence type="ECO:0000256" key="1">
    <source>
        <dbReference type="ARBA" id="ARBA00004613"/>
    </source>
</evidence>
<sequence length="134" mass="14729">MPTVIVSTNGPRQAFPDDFLAETVKLVCKHLNKPFKGVAVILCNNVEMLVGEVMDQVVKVEVFGVGDFQDDIKNDHFVSAVIEYLNETTGTPTESIAVSLKDVLPTQIGFAGGELAFDKIQRRKLAQEGQELKH</sequence>
<dbReference type="Pfam" id="PF01187">
    <property type="entry name" value="MIF"/>
    <property type="match status" value="1"/>
</dbReference>
<comment type="catalytic activity">
    <reaction evidence="6">
        <text>3-phenylpyruvate = enol-phenylpyruvate</text>
        <dbReference type="Rhea" id="RHEA:17097"/>
        <dbReference type="ChEBI" id="CHEBI:16815"/>
        <dbReference type="ChEBI" id="CHEBI:18005"/>
        <dbReference type="EC" id="5.3.2.1"/>
    </reaction>
</comment>
<dbReference type="OMA" id="LCNDVEM"/>
<evidence type="ECO:0000256" key="9">
    <source>
        <dbReference type="ARBA" id="ARBA00039086"/>
    </source>
</evidence>
<dbReference type="EC" id="5.3.3.12" evidence="8"/>
<dbReference type="RefSeq" id="XP_030853690.1">
    <property type="nucleotide sequence ID" value="XM_030997830.1"/>
</dbReference>
<evidence type="ECO:0000256" key="12">
    <source>
        <dbReference type="ARBA" id="ARBA00042730"/>
    </source>
</evidence>
<dbReference type="OrthoDB" id="255819at2759"/>
<dbReference type="GO" id="GO:0004167">
    <property type="term" value="F:dopachrome isomerase activity"/>
    <property type="evidence" value="ECO:0007669"/>
    <property type="project" value="UniProtKB-EC"/>
</dbReference>
<dbReference type="GO" id="GO:0005615">
    <property type="term" value="C:extracellular space"/>
    <property type="evidence" value="ECO:0007669"/>
    <property type="project" value="UniProtKB-KW"/>
</dbReference>
<reference evidence="14" key="1">
    <citation type="submission" date="2015-02" db="EMBL/GenBank/DDBJ databases">
        <title>Genome sequencing for Strongylocentrotus purpuratus.</title>
        <authorList>
            <person name="Murali S."/>
            <person name="Liu Y."/>
            <person name="Vee V."/>
            <person name="English A."/>
            <person name="Wang M."/>
            <person name="Skinner E."/>
            <person name="Han Y."/>
            <person name="Muzny D.M."/>
            <person name="Worley K.C."/>
            <person name="Gibbs R.A."/>
        </authorList>
    </citation>
    <scope>NUCLEOTIDE SEQUENCE</scope>
</reference>
<proteinExistence type="inferred from homology"/>
<keyword evidence="14" id="KW-1185">Reference proteome</keyword>
<name>A0A7M7T4Q3_STRPU</name>
<dbReference type="EC" id="5.3.2.1" evidence="9"/>
<dbReference type="Gene3D" id="3.30.429.10">
    <property type="entry name" value="Macrophage Migration Inhibitory Factor"/>
    <property type="match status" value="1"/>
</dbReference>
<dbReference type="SUPFAM" id="SSF55331">
    <property type="entry name" value="Tautomerase/MIF"/>
    <property type="match status" value="1"/>
</dbReference>
<keyword evidence="3" id="KW-0202">Cytokine</keyword>
<evidence type="ECO:0000256" key="6">
    <source>
        <dbReference type="ARBA" id="ARBA00036735"/>
    </source>
</evidence>